<keyword evidence="2" id="KW-0548">Nucleotidyltransferase</keyword>
<dbReference type="EMBL" id="BQNB010009522">
    <property type="protein sequence ID" value="GJS64688.1"/>
    <property type="molecule type" value="Genomic_DNA"/>
</dbReference>
<accession>A0ABQ4XIA3</accession>
<reference evidence="2" key="2">
    <citation type="submission" date="2022-01" db="EMBL/GenBank/DDBJ databases">
        <authorList>
            <person name="Yamashiro T."/>
            <person name="Shiraishi A."/>
            <person name="Satake H."/>
            <person name="Nakayama K."/>
        </authorList>
    </citation>
    <scope>NUCLEOTIDE SEQUENCE</scope>
</reference>
<evidence type="ECO:0000313" key="2">
    <source>
        <dbReference type="EMBL" id="GJS64688.1"/>
    </source>
</evidence>
<proteinExistence type="predicted"/>
<name>A0ABQ4XIA3_9ASTR</name>
<dbReference type="PANTHER" id="PTHR33116:SF79">
    <property type="entry name" value="REVERSE TRANSCRIPTASE DOMAIN, ZINC FINGER, CCHC-TYPE-RELATED"/>
    <property type="match status" value="1"/>
</dbReference>
<organism evidence="2 3">
    <name type="scientific">Tanacetum coccineum</name>
    <dbReference type="NCBI Taxonomy" id="301880"/>
    <lineage>
        <taxon>Eukaryota</taxon>
        <taxon>Viridiplantae</taxon>
        <taxon>Streptophyta</taxon>
        <taxon>Embryophyta</taxon>
        <taxon>Tracheophyta</taxon>
        <taxon>Spermatophyta</taxon>
        <taxon>Magnoliopsida</taxon>
        <taxon>eudicotyledons</taxon>
        <taxon>Gunneridae</taxon>
        <taxon>Pentapetalae</taxon>
        <taxon>asterids</taxon>
        <taxon>campanulids</taxon>
        <taxon>Asterales</taxon>
        <taxon>Asteraceae</taxon>
        <taxon>Asteroideae</taxon>
        <taxon>Anthemideae</taxon>
        <taxon>Anthemidinae</taxon>
        <taxon>Tanacetum</taxon>
    </lineage>
</organism>
<reference evidence="2" key="1">
    <citation type="journal article" date="2022" name="Int. J. Mol. Sci.">
        <title>Draft Genome of Tanacetum Coccineum: Genomic Comparison of Closely Related Tanacetum-Family Plants.</title>
        <authorList>
            <person name="Yamashiro T."/>
            <person name="Shiraishi A."/>
            <person name="Nakayama K."/>
            <person name="Satake H."/>
        </authorList>
    </citation>
    <scope>NUCLEOTIDE SEQUENCE</scope>
</reference>
<feature type="domain" description="Reverse transcriptase zinc-binding" evidence="1">
    <location>
        <begin position="470"/>
        <end position="555"/>
    </location>
</feature>
<evidence type="ECO:0000313" key="3">
    <source>
        <dbReference type="Proteomes" id="UP001151760"/>
    </source>
</evidence>
<keyword evidence="2" id="KW-0808">Transferase</keyword>
<dbReference type="PANTHER" id="PTHR33116">
    <property type="entry name" value="REVERSE TRANSCRIPTASE ZINC-BINDING DOMAIN-CONTAINING PROTEIN-RELATED-RELATED"/>
    <property type="match status" value="1"/>
</dbReference>
<keyword evidence="2" id="KW-0695">RNA-directed DNA polymerase</keyword>
<comment type="caution">
    <text evidence="2">The sequence shown here is derived from an EMBL/GenBank/DDBJ whole genome shotgun (WGS) entry which is preliminary data.</text>
</comment>
<sequence length="635" mass="72608">MITVQPSLSPCHSVLQLAQLPEINMLKSQHKGIVLEKGILDHRPILLKESVVDYGPTPFRFFHSWLDKEGFHDLVACKRVEDNILQKEHKLRLSLIEAKVDQNIATREDLIDRAASIKIVGDIDRKEASDLAQKAKIKWAIEGDENTSFFHDPGEVKAEFYDHFRSRFSCTSGDRPCIGDVPHNRLSCQQRDFLESDFSNDEIKKAVWECGADRAPGPDTFTFKFIKTFWNVIESDVKKKGLMVFKVDFEKAYDSLRWDYLDVVMENLGYGSKWRLHAITCKAVNIGMFKGALIGEGNLDISHLFYVDDAIFVGVSIGCNMGRVDNWKCIVQKFTPKMSQWKALLLVVAFQCNPNDLWAKVIRSIHGQDGGIGGGRILASNLSPWKVIVNSVFQLQSKGVNLLAACKHSLGDGMNISFWDETWCGDSRLKVLFPRVVESSQFEDLKVMIQDITISDNKDRWKWSLAPNGFSVASARKFIDEHFLPCGLSCTRWNKGVLIKVNVFMWRLNLDKLSSMVNMERKGIDIDSLLCPMCGDHVENVDHLFFSYGMARERWRLLARWCDLDILSVASIAEWFSWVDVCKVTKMARYILEGVASTLTWSIWNFQLFLWISSRNPKLRLSWIEWLGNPIDNVS</sequence>
<dbReference type="Pfam" id="PF13966">
    <property type="entry name" value="zf-RVT"/>
    <property type="match status" value="1"/>
</dbReference>
<dbReference type="Proteomes" id="UP001151760">
    <property type="component" value="Unassembled WGS sequence"/>
</dbReference>
<gene>
    <name evidence="2" type="ORF">Tco_0679252</name>
</gene>
<keyword evidence="3" id="KW-1185">Reference proteome</keyword>
<dbReference type="InterPro" id="IPR026960">
    <property type="entry name" value="RVT-Znf"/>
</dbReference>
<protein>
    <submittedName>
        <fullName evidence="2">RNA-directed DNA polymerase, eukaryota, reverse transcriptase zinc-binding domain protein</fullName>
    </submittedName>
</protein>
<evidence type="ECO:0000259" key="1">
    <source>
        <dbReference type="Pfam" id="PF13966"/>
    </source>
</evidence>
<dbReference type="GO" id="GO:0003964">
    <property type="term" value="F:RNA-directed DNA polymerase activity"/>
    <property type="evidence" value="ECO:0007669"/>
    <property type="project" value="UniProtKB-KW"/>
</dbReference>